<dbReference type="Proteomes" id="UP000812966">
    <property type="component" value="Unassembled WGS sequence"/>
</dbReference>
<evidence type="ECO:0000313" key="2">
    <source>
        <dbReference type="EMBL" id="KAG7561839.1"/>
    </source>
</evidence>
<organism evidence="2 3">
    <name type="scientific">Filobasidium floriforme</name>
    <dbReference type="NCBI Taxonomy" id="5210"/>
    <lineage>
        <taxon>Eukaryota</taxon>
        <taxon>Fungi</taxon>
        <taxon>Dikarya</taxon>
        <taxon>Basidiomycota</taxon>
        <taxon>Agaricomycotina</taxon>
        <taxon>Tremellomycetes</taxon>
        <taxon>Filobasidiales</taxon>
        <taxon>Filobasidiaceae</taxon>
        <taxon>Filobasidium</taxon>
    </lineage>
</organism>
<comment type="caution">
    <text evidence="2">The sequence shown here is derived from an EMBL/GenBank/DDBJ whole genome shotgun (WGS) entry which is preliminary data.</text>
</comment>
<feature type="region of interest" description="Disordered" evidence="1">
    <location>
        <begin position="177"/>
        <end position="200"/>
    </location>
</feature>
<feature type="compositionally biased region" description="Acidic residues" evidence="1">
    <location>
        <begin position="39"/>
        <end position="50"/>
    </location>
</feature>
<feature type="compositionally biased region" description="Basic and acidic residues" evidence="1">
    <location>
        <begin position="79"/>
        <end position="102"/>
    </location>
</feature>
<name>A0A8K0JM39_9TREE</name>
<keyword evidence="3" id="KW-1185">Reference proteome</keyword>
<gene>
    <name evidence="2" type="ORF">FFLO_02740</name>
</gene>
<protein>
    <submittedName>
        <fullName evidence="2">Uncharacterized protein</fullName>
    </submittedName>
</protein>
<feature type="compositionally biased region" description="Basic and acidic residues" evidence="1">
    <location>
        <begin position="58"/>
        <end position="70"/>
    </location>
</feature>
<accession>A0A8K0JM39</accession>
<feature type="compositionally biased region" description="Acidic residues" evidence="1">
    <location>
        <begin position="106"/>
        <end position="116"/>
    </location>
</feature>
<proteinExistence type="predicted"/>
<dbReference type="EMBL" id="JABELV010000045">
    <property type="protein sequence ID" value="KAG7561839.1"/>
    <property type="molecule type" value="Genomic_DNA"/>
</dbReference>
<reference evidence="2" key="1">
    <citation type="submission" date="2020-04" db="EMBL/GenBank/DDBJ databases">
        <title>Analysis of mating type loci in Filobasidium floriforme.</title>
        <authorList>
            <person name="Nowrousian M."/>
        </authorList>
    </citation>
    <scope>NUCLEOTIDE SEQUENCE</scope>
    <source>
        <strain evidence="2">CBS 6242</strain>
    </source>
</reference>
<dbReference type="AlphaFoldDB" id="A0A8K0JM39"/>
<evidence type="ECO:0000313" key="3">
    <source>
        <dbReference type="Proteomes" id="UP000812966"/>
    </source>
</evidence>
<sequence length="289" mass="32529">MQRNRSAIQANECDLIVPLYRWNVDDESAQETDGRVNDDDQIEPDDESEADYQPFRVSDGDEQKEKDVPKIDVAAVVGDKQENKNKEEVTDKKEGQLKDKESTPVIDDDKEKDEEDDLVIIDAADQSLKEDKKAATDQAELSLEGIEAHTKFYEQWTAAICKQIDKLDKSVEGAHVKPTKQHATAGEVDRPPITKANPQNNTEVSHFNQVTSLPPPRPAGEINLEMFKYSTDVWYRAHRDIIELHKELLDCDPEHYMKHCTLPTLSLPPPVPLDTAGLKPGLFSDSDGV</sequence>
<evidence type="ECO:0000256" key="1">
    <source>
        <dbReference type="SAM" id="MobiDB-lite"/>
    </source>
</evidence>
<feature type="region of interest" description="Disordered" evidence="1">
    <location>
        <begin position="28"/>
        <end position="116"/>
    </location>
</feature>